<name>A0A6I3JEA2_9ACTN</name>
<sequence>MRTPRHLARAIAVAAALATIPPVAAAYPTSPPAAQQQTQQEARQQAPLPRAVSLVGTDLRLSGGQSIRLPRAAGRAPVLLGTVRKGWVVASGSTFRLVRPNGTVRTIKGRDQINLYVSESLSDDGRRIVSAALDQGDTFNVRVVDLHGKVVYRDWFEGLLVEVMDADDGEVYVGGRNGLFVLDEATASKTRVLRRPTALVDLEHDVVFVGTRKRPWRTGPTSLAAPGTPRWRSTATPVAVSPGGSYVLSDDGTVRALDDGRLVRRVPTAGPRDGGAFEFLGWASDRRVLVETTAGKRRLLTSCPVPRGICRVVGSTRGRVSLPTSHAGPFLQP</sequence>
<proteinExistence type="predicted"/>
<feature type="compositionally biased region" description="Low complexity" evidence="1">
    <location>
        <begin position="28"/>
        <end position="47"/>
    </location>
</feature>
<gene>
    <name evidence="3" type="ORF">GGQ22_15360</name>
</gene>
<reference evidence="3 4" key="1">
    <citation type="submission" date="2019-10" db="EMBL/GenBank/DDBJ databases">
        <title>Nocardioides novel species isolated from the excrement of Marmot.</title>
        <authorList>
            <person name="Zhang G."/>
        </authorList>
    </citation>
    <scope>NUCLEOTIDE SEQUENCE [LARGE SCALE GENOMIC DNA]</scope>
    <source>
        <strain evidence="4">zg-579</strain>
    </source>
</reference>
<keyword evidence="2" id="KW-0732">Signal</keyword>
<dbReference type="AlphaFoldDB" id="A0A6I3JEA2"/>
<dbReference type="SUPFAM" id="SSF50969">
    <property type="entry name" value="YVTN repeat-like/Quinoprotein amine dehydrogenase"/>
    <property type="match status" value="1"/>
</dbReference>
<dbReference type="EMBL" id="WLCI01000016">
    <property type="protein sequence ID" value="MTB96451.1"/>
    <property type="molecule type" value="Genomic_DNA"/>
</dbReference>
<accession>A0A6I3JEA2</accession>
<dbReference type="RefSeq" id="WP_154616326.1">
    <property type="nucleotide sequence ID" value="NZ_CP053660.1"/>
</dbReference>
<organism evidence="3 4">
    <name type="scientific">Nocardioides marmotae</name>
    <dbReference type="NCBI Taxonomy" id="2663857"/>
    <lineage>
        <taxon>Bacteria</taxon>
        <taxon>Bacillati</taxon>
        <taxon>Actinomycetota</taxon>
        <taxon>Actinomycetes</taxon>
        <taxon>Propionibacteriales</taxon>
        <taxon>Nocardioidaceae</taxon>
        <taxon>Nocardioides</taxon>
    </lineage>
</organism>
<protein>
    <submittedName>
        <fullName evidence="3">Uncharacterized protein</fullName>
    </submittedName>
</protein>
<keyword evidence="4" id="KW-1185">Reference proteome</keyword>
<comment type="caution">
    <text evidence="3">The sequence shown here is derived from an EMBL/GenBank/DDBJ whole genome shotgun (WGS) entry which is preliminary data.</text>
</comment>
<evidence type="ECO:0000313" key="3">
    <source>
        <dbReference type="EMBL" id="MTB96451.1"/>
    </source>
</evidence>
<dbReference type="InterPro" id="IPR011044">
    <property type="entry name" value="Quino_amine_DH_bsu"/>
</dbReference>
<dbReference type="Proteomes" id="UP000433406">
    <property type="component" value="Unassembled WGS sequence"/>
</dbReference>
<evidence type="ECO:0000313" key="4">
    <source>
        <dbReference type="Proteomes" id="UP000433406"/>
    </source>
</evidence>
<evidence type="ECO:0000256" key="1">
    <source>
        <dbReference type="SAM" id="MobiDB-lite"/>
    </source>
</evidence>
<feature type="signal peptide" evidence="2">
    <location>
        <begin position="1"/>
        <end position="25"/>
    </location>
</feature>
<evidence type="ECO:0000256" key="2">
    <source>
        <dbReference type="SAM" id="SignalP"/>
    </source>
</evidence>
<feature type="region of interest" description="Disordered" evidence="1">
    <location>
        <begin position="28"/>
        <end position="48"/>
    </location>
</feature>
<feature type="chain" id="PRO_5039102016" evidence="2">
    <location>
        <begin position="26"/>
        <end position="333"/>
    </location>
</feature>